<gene>
    <name evidence="1" type="ORF">BD310DRAFT_874891</name>
</gene>
<protein>
    <submittedName>
        <fullName evidence="1">Uncharacterized protein</fullName>
    </submittedName>
</protein>
<dbReference type="STRING" id="114155.A0A4Q9N8D3"/>
<dbReference type="Proteomes" id="UP000292082">
    <property type="component" value="Unassembled WGS sequence"/>
</dbReference>
<organism evidence="1 2">
    <name type="scientific">Dichomitus squalens</name>
    <dbReference type="NCBI Taxonomy" id="114155"/>
    <lineage>
        <taxon>Eukaryota</taxon>
        <taxon>Fungi</taxon>
        <taxon>Dikarya</taxon>
        <taxon>Basidiomycota</taxon>
        <taxon>Agaricomycotina</taxon>
        <taxon>Agaricomycetes</taxon>
        <taxon>Polyporales</taxon>
        <taxon>Polyporaceae</taxon>
        <taxon>Dichomitus</taxon>
    </lineage>
</organism>
<evidence type="ECO:0000313" key="2">
    <source>
        <dbReference type="Proteomes" id="UP000292082"/>
    </source>
</evidence>
<reference evidence="1 2" key="1">
    <citation type="submission" date="2019-01" db="EMBL/GenBank/DDBJ databases">
        <title>Draft genome sequences of three monokaryotic isolates of the white-rot basidiomycete fungus Dichomitus squalens.</title>
        <authorList>
            <consortium name="DOE Joint Genome Institute"/>
            <person name="Lopez S.C."/>
            <person name="Andreopoulos B."/>
            <person name="Pangilinan J."/>
            <person name="Lipzen A."/>
            <person name="Riley R."/>
            <person name="Ahrendt S."/>
            <person name="Ng V."/>
            <person name="Barry K."/>
            <person name="Daum C."/>
            <person name="Grigoriev I.V."/>
            <person name="Hilden K.S."/>
            <person name="Makela M.R."/>
            <person name="de Vries R.P."/>
        </authorList>
    </citation>
    <scope>NUCLEOTIDE SEQUENCE [LARGE SCALE GENOMIC DNA]</scope>
    <source>
        <strain evidence="1 2">CBS 464.89</strain>
    </source>
</reference>
<proteinExistence type="predicted"/>
<dbReference type="EMBL" id="ML145103">
    <property type="protein sequence ID" value="TBU60606.1"/>
    <property type="molecule type" value="Genomic_DNA"/>
</dbReference>
<evidence type="ECO:0000313" key="1">
    <source>
        <dbReference type="EMBL" id="TBU60606.1"/>
    </source>
</evidence>
<sequence length="697" mass="76232">MESLMAAPPLETKNILPPTILSALQQFASQDALASGGFHPFASNPEDTISTLRRLVEATNQAALSLNAHLSLPLNNPKLLSLYRQQASIASSVQQSEQSARHLVSTLRKRVGIMFGEDIPLERPLLVEWFLKRLLEWGASAGMEAFNDPEQNGRTTVVLGGKVLVVDIDFAIDRTNPAKPTIDVATLKTAYAIPNSTGESSSGNSVSLDGFLAHAIRAFLNEVQKDDAQRDSVEAARIGNLLSDHLSYLMKLDHLALAEGDGGLRWFSFIDKMSLEVEKLASREAVVVQKSEKGGANAPLDVFLLRAHALPLPYLTSPSISFLTYLSPLAYLKLLRTSQPTGPPINHLPNLDVPFHHLRTALTTHPRQPGMTIATLVLSPNPPPAYHADSMSMSGLDARTSTTLVDDADKLEFLFPAAREAQGQQPFSWLLDFTEGGKYPGVVMSQSRMRDIEMVVNPFGSIDHMSDVPMMAFGTGSWVDLLFNPHTQTPISPERYTALYASLLTSPTSVHPPLQLRLNTPDEPGFILETIPVRTLKEVWSILEIVREQCWLNEILTSCQWVPEGLNPNQTVEDEADATVTEDDLQAVLKGHIEPRSIPVNIRIPQPVPPFSDSDMDAFSLGRGHARITMTTPERPPISGLVEITVTFDPGRARGVAVDITGAVGVDLSTEVLEEVCRRGGLLGLPGRVWMKAHQMP</sequence>
<accession>A0A4Q9N8D3</accession>
<dbReference type="AlphaFoldDB" id="A0A4Q9N8D3"/>
<name>A0A4Q9N8D3_9APHY</name>
<keyword evidence="2" id="KW-1185">Reference proteome</keyword>